<feature type="non-terminal residue" evidence="2">
    <location>
        <position position="1"/>
    </location>
</feature>
<protein>
    <submittedName>
        <fullName evidence="2">Kinase-like protein</fullName>
    </submittedName>
</protein>
<dbReference type="InterPro" id="IPR000719">
    <property type="entry name" value="Prot_kinase_dom"/>
</dbReference>
<dbReference type="Pfam" id="PF00069">
    <property type="entry name" value="Pkinase"/>
    <property type="match status" value="1"/>
</dbReference>
<dbReference type="GO" id="GO:0005524">
    <property type="term" value="F:ATP binding"/>
    <property type="evidence" value="ECO:0007669"/>
    <property type="project" value="InterPro"/>
</dbReference>
<feature type="domain" description="Protein kinase" evidence="1">
    <location>
        <begin position="4"/>
        <end position="196"/>
    </location>
</feature>
<dbReference type="PROSITE" id="PS50011">
    <property type="entry name" value="PROTEIN_KINASE_DOM"/>
    <property type="match status" value="1"/>
</dbReference>
<dbReference type="OrthoDB" id="4062651at2759"/>
<dbReference type="CDD" id="cd00180">
    <property type="entry name" value="PKc"/>
    <property type="match status" value="1"/>
</dbReference>
<dbReference type="SMART" id="SM00220">
    <property type="entry name" value="S_TKc"/>
    <property type="match status" value="1"/>
</dbReference>
<proteinExistence type="predicted"/>
<keyword evidence="3" id="KW-1185">Reference proteome</keyword>
<dbReference type="PANTHER" id="PTHR24359">
    <property type="entry name" value="SERINE/THREONINE-PROTEIN KINASE SBK1"/>
    <property type="match status" value="1"/>
</dbReference>
<evidence type="ECO:0000313" key="3">
    <source>
        <dbReference type="Proteomes" id="UP000800040"/>
    </source>
</evidence>
<accession>A0A6A5KM79</accession>
<organism evidence="2 3">
    <name type="scientific">Decorospora gaudefroyi</name>
    <dbReference type="NCBI Taxonomy" id="184978"/>
    <lineage>
        <taxon>Eukaryota</taxon>
        <taxon>Fungi</taxon>
        <taxon>Dikarya</taxon>
        <taxon>Ascomycota</taxon>
        <taxon>Pezizomycotina</taxon>
        <taxon>Dothideomycetes</taxon>
        <taxon>Pleosporomycetidae</taxon>
        <taxon>Pleosporales</taxon>
        <taxon>Pleosporineae</taxon>
        <taxon>Pleosporaceae</taxon>
        <taxon>Decorospora</taxon>
    </lineage>
</organism>
<keyword evidence="2" id="KW-0418">Kinase</keyword>
<name>A0A6A5KM79_9PLEO</name>
<dbReference type="EMBL" id="ML975268">
    <property type="protein sequence ID" value="KAF1836899.1"/>
    <property type="molecule type" value="Genomic_DNA"/>
</dbReference>
<dbReference type="PANTHER" id="PTHR24359:SF1">
    <property type="entry name" value="INHIBITOR OF NUCLEAR FACTOR KAPPA-B KINASE EPSILON SUBUNIT HOMOLOG 1-RELATED"/>
    <property type="match status" value="1"/>
</dbReference>
<reference evidence="2" key="1">
    <citation type="submission" date="2020-01" db="EMBL/GenBank/DDBJ databases">
        <authorList>
            <consortium name="DOE Joint Genome Institute"/>
            <person name="Haridas S."/>
            <person name="Albert R."/>
            <person name="Binder M."/>
            <person name="Bloem J."/>
            <person name="Labutti K."/>
            <person name="Salamov A."/>
            <person name="Andreopoulos B."/>
            <person name="Baker S.E."/>
            <person name="Barry K."/>
            <person name="Bills G."/>
            <person name="Bluhm B.H."/>
            <person name="Cannon C."/>
            <person name="Castanera R."/>
            <person name="Culley D.E."/>
            <person name="Daum C."/>
            <person name="Ezra D."/>
            <person name="Gonzalez J.B."/>
            <person name="Henrissat B."/>
            <person name="Kuo A."/>
            <person name="Liang C."/>
            <person name="Lipzen A."/>
            <person name="Lutzoni F."/>
            <person name="Magnuson J."/>
            <person name="Mondo S."/>
            <person name="Nolan M."/>
            <person name="Ohm R."/>
            <person name="Pangilinan J."/>
            <person name="Park H.-J."/>
            <person name="Ramirez L."/>
            <person name="Alfaro M."/>
            <person name="Sun H."/>
            <person name="Tritt A."/>
            <person name="Yoshinaga Y."/>
            <person name="Zwiers L.-H."/>
            <person name="Turgeon B.G."/>
            <person name="Goodwin S.B."/>
            <person name="Spatafora J.W."/>
            <person name="Crous P.W."/>
            <person name="Grigoriev I.V."/>
        </authorList>
    </citation>
    <scope>NUCLEOTIDE SEQUENCE</scope>
    <source>
        <strain evidence="2">P77</strain>
    </source>
</reference>
<sequence>EVPLIKVEDLGKGAYGRVDRVISTISHKEYARKLIPRGRTFQRNRTILRDFERELGTLKKLRHHRHIVQLIGSYTDPRFVGIIMLPVADCDLKDFLISCASNGESISQSRKSFARSFFGCLTSALSYLHDNTIRHKDLKPENVLVARDTVFLTDFGLSLDWSEVGQSTTAGPTPRTARYCAPEVSEFAARNTSSDM</sequence>
<evidence type="ECO:0000259" key="1">
    <source>
        <dbReference type="PROSITE" id="PS50011"/>
    </source>
</evidence>
<gene>
    <name evidence="2" type="ORF">BDW02DRAFT_492633</name>
</gene>
<dbReference type="InterPro" id="IPR011009">
    <property type="entry name" value="Kinase-like_dom_sf"/>
</dbReference>
<evidence type="ECO:0000313" key="2">
    <source>
        <dbReference type="EMBL" id="KAF1836899.1"/>
    </source>
</evidence>
<dbReference type="SUPFAM" id="SSF56112">
    <property type="entry name" value="Protein kinase-like (PK-like)"/>
    <property type="match status" value="1"/>
</dbReference>
<keyword evidence="2" id="KW-0808">Transferase</keyword>
<dbReference type="PROSITE" id="PS00108">
    <property type="entry name" value="PROTEIN_KINASE_ST"/>
    <property type="match status" value="1"/>
</dbReference>
<dbReference type="Gene3D" id="1.10.510.10">
    <property type="entry name" value="Transferase(Phosphotransferase) domain 1"/>
    <property type="match status" value="1"/>
</dbReference>
<dbReference type="GO" id="GO:0004674">
    <property type="term" value="F:protein serine/threonine kinase activity"/>
    <property type="evidence" value="ECO:0007669"/>
    <property type="project" value="TreeGrafter"/>
</dbReference>
<dbReference type="InterPro" id="IPR008271">
    <property type="entry name" value="Ser/Thr_kinase_AS"/>
</dbReference>
<dbReference type="Proteomes" id="UP000800040">
    <property type="component" value="Unassembled WGS sequence"/>
</dbReference>
<dbReference type="AlphaFoldDB" id="A0A6A5KM79"/>